<evidence type="ECO:0000259" key="1">
    <source>
        <dbReference type="PROSITE" id="PS50943"/>
    </source>
</evidence>
<feature type="domain" description="HTH cro/C1-type" evidence="1">
    <location>
        <begin position="16"/>
        <end position="63"/>
    </location>
</feature>
<dbReference type="SUPFAM" id="SSF47413">
    <property type="entry name" value="lambda repressor-like DNA-binding domains"/>
    <property type="match status" value="1"/>
</dbReference>
<keyword evidence="3" id="KW-1185">Reference proteome</keyword>
<evidence type="ECO:0000313" key="2">
    <source>
        <dbReference type="EMBL" id="QNM07491.1"/>
    </source>
</evidence>
<evidence type="ECO:0000313" key="3">
    <source>
        <dbReference type="Proteomes" id="UP000515860"/>
    </source>
</evidence>
<reference evidence="2 3" key="1">
    <citation type="submission" date="2020-08" db="EMBL/GenBank/DDBJ databases">
        <authorList>
            <person name="Liu C."/>
            <person name="Sun Q."/>
        </authorList>
    </citation>
    <scope>NUCLEOTIDE SEQUENCE [LARGE SCALE GENOMIC DNA]</scope>
    <source>
        <strain evidence="2 3">NSJ-29</strain>
    </source>
</reference>
<dbReference type="InterPro" id="IPR001387">
    <property type="entry name" value="Cro/C1-type_HTH"/>
</dbReference>
<dbReference type="PROSITE" id="PS50943">
    <property type="entry name" value="HTH_CROC1"/>
    <property type="match status" value="1"/>
</dbReference>
<sequence length="259" mass="30198">MAQRSIQGDQELARKIKQRRNELNLTIEEAALRAGVGTKTWCRYEAGESIRRDKCRGICKALNWRDFPNKKGDVEKKSLIEEYRDHEAWSQFLADNYGSGAAVAFAAGSDILLDYINQDQSDLASMPSGSHIGQLSTSFISEELPPQFLMRYDYDFLYKMKCVLLQLRWRAKHEIPMTVHSILEELLIYLCNEEAQALIEISAGADDLVDNEELDDMEDWVFNMFDDMDIITFLYSDEYLTEDHPFHFKHWCDQQFYMD</sequence>
<name>A0A7G9G9K9_9FIRM</name>
<dbReference type="InterPro" id="IPR010982">
    <property type="entry name" value="Lambda_DNA-bd_dom_sf"/>
</dbReference>
<gene>
    <name evidence="2" type="ORF">H9Q79_11170</name>
</gene>
<dbReference type="RefSeq" id="WP_249328305.1">
    <property type="nucleotide sequence ID" value="NZ_CP060635.1"/>
</dbReference>
<proteinExistence type="predicted"/>
<dbReference type="SMART" id="SM00530">
    <property type="entry name" value="HTH_XRE"/>
    <property type="match status" value="1"/>
</dbReference>
<dbReference type="Proteomes" id="UP000515860">
    <property type="component" value="Chromosome"/>
</dbReference>
<organism evidence="2 3">
    <name type="scientific">Wansuia hejianensis</name>
    <dbReference type="NCBI Taxonomy" id="2763667"/>
    <lineage>
        <taxon>Bacteria</taxon>
        <taxon>Bacillati</taxon>
        <taxon>Bacillota</taxon>
        <taxon>Clostridia</taxon>
        <taxon>Lachnospirales</taxon>
        <taxon>Lachnospiraceae</taxon>
        <taxon>Wansuia</taxon>
    </lineage>
</organism>
<dbReference type="GO" id="GO:0003677">
    <property type="term" value="F:DNA binding"/>
    <property type="evidence" value="ECO:0007669"/>
    <property type="project" value="InterPro"/>
</dbReference>
<dbReference type="KEGG" id="whj:H9Q79_11170"/>
<dbReference type="EMBL" id="CP060635">
    <property type="protein sequence ID" value="QNM07491.1"/>
    <property type="molecule type" value="Genomic_DNA"/>
</dbReference>
<dbReference type="Gene3D" id="1.10.260.40">
    <property type="entry name" value="lambda repressor-like DNA-binding domains"/>
    <property type="match status" value="1"/>
</dbReference>
<accession>A0A7G9G9K9</accession>
<dbReference type="CDD" id="cd00093">
    <property type="entry name" value="HTH_XRE"/>
    <property type="match status" value="1"/>
</dbReference>
<dbReference type="AlphaFoldDB" id="A0A7G9G9K9"/>
<protein>
    <submittedName>
        <fullName evidence="2">Helix-turn-helix transcriptional regulator</fullName>
    </submittedName>
</protein>